<accession>A0A9K3EGC2</accession>
<dbReference type="EMBL" id="MNCJ02000328">
    <property type="protein sequence ID" value="KAF5771814.1"/>
    <property type="molecule type" value="Genomic_DNA"/>
</dbReference>
<dbReference type="AlphaFoldDB" id="A0A9K3EGC2"/>
<reference evidence="2" key="2">
    <citation type="submission" date="2020-06" db="EMBL/GenBank/DDBJ databases">
        <title>Helianthus annuus Genome sequencing and assembly Release 2.</title>
        <authorList>
            <person name="Gouzy J."/>
            <person name="Langlade N."/>
            <person name="Munos S."/>
        </authorList>
    </citation>
    <scope>NUCLEOTIDE SEQUENCE</scope>
    <source>
        <tissue evidence="2">Leaves</tissue>
    </source>
</reference>
<gene>
    <name evidence="2" type="ORF">HanXRQr2_Chr13g0569311</name>
</gene>
<evidence type="ECO:0000256" key="1">
    <source>
        <dbReference type="SAM" id="MobiDB-lite"/>
    </source>
</evidence>
<name>A0A9K3EGC2_HELAN</name>
<feature type="region of interest" description="Disordered" evidence="1">
    <location>
        <begin position="285"/>
        <end position="351"/>
    </location>
</feature>
<proteinExistence type="predicted"/>
<evidence type="ECO:0000313" key="2">
    <source>
        <dbReference type="EMBL" id="KAF5771814.1"/>
    </source>
</evidence>
<evidence type="ECO:0008006" key="4">
    <source>
        <dbReference type="Google" id="ProtNLM"/>
    </source>
</evidence>
<protein>
    <recommendedName>
        <fullName evidence="4">DUF4283 domain-containing protein</fullName>
    </recommendedName>
</protein>
<organism evidence="2 3">
    <name type="scientific">Helianthus annuus</name>
    <name type="common">Common sunflower</name>
    <dbReference type="NCBI Taxonomy" id="4232"/>
    <lineage>
        <taxon>Eukaryota</taxon>
        <taxon>Viridiplantae</taxon>
        <taxon>Streptophyta</taxon>
        <taxon>Embryophyta</taxon>
        <taxon>Tracheophyta</taxon>
        <taxon>Spermatophyta</taxon>
        <taxon>Magnoliopsida</taxon>
        <taxon>eudicotyledons</taxon>
        <taxon>Gunneridae</taxon>
        <taxon>Pentapetalae</taxon>
        <taxon>asterids</taxon>
        <taxon>campanulids</taxon>
        <taxon>Asterales</taxon>
        <taxon>Asteraceae</taxon>
        <taxon>Asteroideae</taxon>
        <taxon>Heliantheae alliance</taxon>
        <taxon>Heliantheae</taxon>
        <taxon>Helianthus</taxon>
    </lineage>
</organism>
<evidence type="ECO:0000313" key="3">
    <source>
        <dbReference type="Proteomes" id="UP000215914"/>
    </source>
</evidence>
<dbReference type="Proteomes" id="UP000215914">
    <property type="component" value="Unassembled WGS sequence"/>
</dbReference>
<sequence>MELEKKMKNVWMGSFKLFISLARFSVENGEAWENLGNINALGKEKMKSQCNKEQKIQEDKRFNSSVSSSFSYVGAVSGFRQKQINVEKCKEVVVSDFVKAFEDFHDKAIVGRVKDLWKLRKLSVLMKEADFRDLEIKYLGGMYVLIAFKSLEADLFRANASNFGWFLNLDLWRGQVVAFERIAWLNIHRVLLHLSNNEVFDSVGRCFGTVIHASQMQTEVYNLTSDCVGVLTDSVKRIEEEVVLIKDGERFKVLVEEEREVWVPDSVENLNIHIVDEDGWDLVSNKENSRGSRSAGEGIVAEVQASGTSENMADGGGKNSTRDNEVSELAMVAEDSGKELRDRGSDSGEEI</sequence>
<reference evidence="2" key="1">
    <citation type="journal article" date="2017" name="Nature">
        <title>The sunflower genome provides insights into oil metabolism, flowering and Asterid evolution.</title>
        <authorList>
            <person name="Badouin H."/>
            <person name="Gouzy J."/>
            <person name="Grassa C.J."/>
            <person name="Murat F."/>
            <person name="Staton S.E."/>
            <person name="Cottret L."/>
            <person name="Lelandais-Briere C."/>
            <person name="Owens G.L."/>
            <person name="Carrere S."/>
            <person name="Mayjonade B."/>
            <person name="Legrand L."/>
            <person name="Gill N."/>
            <person name="Kane N.C."/>
            <person name="Bowers J.E."/>
            <person name="Hubner S."/>
            <person name="Bellec A."/>
            <person name="Berard A."/>
            <person name="Berges H."/>
            <person name="Blanchet N."/>
            <person name="Boniface M.C."/>
            <person name="Brunel D."/>
            <person name="Catrice O."/>
            <person name="Chaidir N."/>
            <person name="Claudel C."/>
            <person name="Donnadieu C."/>
            <person name="Faraut T."/>
            <person name="Fievet G."/>
            <person name="Helmstetter N."/>
            <person name="King M."/>
            <person name="Knapp S.J."/>
            <person name="Lai Z."/>
            <person name="Le Paslier M.C."/>
            <person name="Lippi Y."/>
            <person name="Lorenzon L."/>
            <person name="Mandel J.R."/>
            <person name="Marage G."/>
            <person name="Marchand G."/>
            <person name="Marquand E."/>
            <person name="Bret-Mestries E."/>
            <person name="Morien E."/>
            <person name="Nambeesan S."/>
            <person name="Nguyen T."/>
            <person name="Pegot-Espagnet P."/>
            <person name="Pouilly N."/>
            <person name="Raftis F."/>
            <person name="Sallet E."/>
            <person name="Schiex T."/>
            <person name="Thomas J."/>
            <person name="Vandecasteele C."/>
            <person name="Vares D."/>
            <person name="Vear F."/>
            <person name="Vautrin S."/>
            <person name="Crespi M."/>
            <person name="Mangin B."/>
            <person name="Burke J.M."/>
            <person name="Salse J."/>
            <person name="Munos S."/>
            <person name="Vincourt P."/>
            <person name="Rieseberg L.H."/>
            <person name="Langlade N.B."/>
        </authorList>
    </citation>
    <scope>NUCLEOTIDE SEQUENCE</scope>
    <source>
        <tissue evidence="2">Leaves</tissue>
    </source>
</reference>
<dbReference type="Gramene" id="mRNA:HanXRQr2_Chr13g0569311">
    <property type="protein sequence ID" value="CDS:HanXRQr2_Chr13g0569311.1"/>
    <property type="gene ID" value="HanXRQr2_Chr13g0569311"/>
</dbReference>
<comment type="caution">
    <text evidence="2">The sequence shown here is derived from an EMBL/GenBank/DDBJ whole genome shotgun (WGS) entry which is preliminary data.</text>
</comment>
<feature type="compositionally biased region" description="Basic and acidic residues" evidence="1">
    <location>
        <begin position="335"/>
        <end position="351"/>
    </location>
</feature>
<keyword evidence="3" id="KW-1185">Reference proteome</keyword>